<accession>A0ABP1S2D1</accession>
<protein>
    <recommendedName>
        <fullName evidence="2">CFA20 domain-containing protein</fullName>
    </recommendedName>
</protein>
<feature type="domain" description="CFA20" evidence="2">
    <location>
        <begin position="55"/>
        <end position="224"/>
    </location>
</feature>
<keyword evidence="4" id="KW-1185">Reference proteome</keyword>
<dbReference type="PANTHER" id="PTHR12458">
    <property type="entry name" value="ORF PROTEIN"/>
    <property type="match status" value="1"/>
</dbReference>
<evidence type="ECO:0000313" key="4">
    <source>
        <dbReference type="Proteomes" id="UP001642540"/>
    </source>
</evidence>
<sequence length="419" mass="47655">MTSSSKNRSVDYVRSYRIMLNELSRPKFLPTRPASNPRIYSPSSTVSTIEASVVYFPLFYAGEKGALGIWEKHTGVGIVKRRLDDEDRSFHVLELSNPRSNLGTFICAPKSPMNALHVTLPHLIIAMKNYRRNFAFDVLVMDSNAYRRRFSFATWYNPSSLKKFSFLCQVPLRLEIGWNEIHVNFNDLVKSTYKTTYVETIRVQIYANCKLRQVFFCDDSIINGDLPIPAMRDFSNINFVPLDFGPRTHPDAVEHGPDRVRDIPFVEPPFQIIPSRLELDMKQLQLKRFSDVAKQRLVLQPYKTYFRDLLHEEKTKKKVKAAAEVALKAELISSKLNDDSSHSSRPSTADKAEKIPTLADIRDLLQEKPLSYPVSEKELNLGGTSDQQKATEANPSPKTHAANKAAEQVPTTSTNTNNN</sequence>
<dbReference type="InterPro" id="IPR040441">
    <property type="entry name" value="CFA20/CFAP20DC"/>
</dbReference>
<dbReference type="EMBL" id="CAXLJM020000148">
    <property type="protein sequence ID" value="CAL8142258.1"/>
    <property type="molecule type" value="Genomic_DNA"/>
</dbReference>
<evidence type="ECO:0000259" key="2">
    <source>
        <dbReference type="Pfam" id="PF05018"/>
    </source>
</evidence>
<feature type="region of interest" description="Disordered" evidence="1">
    <location>
        <begin position="369"/>
        <end position="419"/>
    </location>
</feature>
<dbReference type="Proteomes" id="UP001642540">
    <property type="component" value="Unassembled WGS sequence"/>
</dbReference>
<proteinExistence type="predicted"/>
<comment type="caution">
    <text evidence="3">The sequence shown here is derived from an EMBL/GenBank/DDBJ whole genome shotgun (WGS) entry which is preliminary data.</text>
</comment>
<organism evidence="3 4">
    <name type="scientific">Orchesella dallaii</name>
    <dbReference type="NCBI Taxonomy" id="48710"/>
    <lineage>
        <taxon>Eukaryota</taxon>
        <taxon>Metazoa</taxon>
        <taxon>Ecdysozoa</taxon>
        <taxon>Arthropoda</taxon>
        <taxon>Hexapoda</taxon>
        <taxon>Collembola</taxon>
        <taxon>Entomobryomorpha</taxon>
        <taxon>Entomobryoidea</taxon>
        <taxon>Orchesellidae</taxon>
        <taxon>Orchesellinae</taxon>
        <taxon>Orchesella</taxon>
    </lineage>
</organism>
<name>A0ABP1S2D1_9HEXA</name>
<gene>
    <name evidence="3" type="ORF">ODALV1_LOCUS28993</name>
</gene>
<reference evidence="3 4" key="1">
    <citation type="submission" date="2024-08" db="EMBL/GenBank/DDBJ databases">
        <authorList>
            <person name="Cucini C."/>
            <person name="Frati F."/>
        </authorList>
    </citation>
    <scope>NUCLEOTIDE SEQUENCE [LARGE SCALE GENOMIC DNA]</scope>
</reference>
<evidence type="ECO:0000313" key="3">
    <source>
        <dbReference type="EMBL" id="CAL8142258.1"/>
    </source>
</evidence>
<feature type="compositionally biased region" description="Polar residues" evidence="1">
    <location>
        <begin position="382"/>
        <end position="397"/>
    </location>
</feature>
<feature type="region of interest" description="Disordered" evidence="1">
    <location>
        <begin position="336"/>
        <end position="355"/>
    </location>
</feature>
<dbReference type="Pfam" id="PF05018">
    <property type="entry name" value="CFA20_dom"/>
    <property type="match status" value="1"/>
</dbReference>
<evidence type="ECO:0000256" key="1">
    <source>
        <dbReference type="SAM" id="MobiDB-lite"/>
    </source>
</evidence>
<dbReference type="InterPro" id="IPR007714">
    <property type="entry name" value="CFA20_dom"/>
</dbReference>
<feature type="compositionally biased region" description="Polar residues" evidence="1">
    <location>
        <begin position="409"/>
        <end position="419"/>
    </location>
</feature>